<evidence type="ECO:0000256" key="2">
    <source>
        <dbReference type="ARBA" id="ARBA00009677"/>
    </source>
</evidence>
<comment type="subunit">
    <text evidence="6">The basal body constitutes a major portion of the flagellar organelle and consists of a number of rings mounted on a central rod.</text>
</comment>
<dbReference type="Proteomes" id="UP000254051">
    <property type="component" value="Unassembled WGS sequence"/>
</dbReference>
<dbReference type="Pfam" id="PF00460">
    <property type="entry name" value="Flg_bb_rod"/>
    <property type="match status" value="1"/>
</dbReference>
<keyword evidence="8" id="KW-0282">Flagellum</keyword>
<keyword evidence="4 6" id="KW-0975">Bacterial flagellum</keyword>
<comment type="subcellular location">
    <subcellularLocation>
        <location evidence="1 6">Bacterial flagellum basal body</location>
    </subcellularLocation>
</comment>
<evidence type="ECO:0000313" key="8">
    <source>
        <dbReference type="EMBL" id="SUQ12763.1"/>
    </source>
</evidence>
<keyword evidence="8" id="KW-0969">Cilium</keyword>
<dbReference type="OrthoDB" id="9792068at2"/>
<evidence type="ECO:0000256" key="5">
    <source>
        <dbReference type="ARBA" id="ARBA00024934"/>
    </source>
</evidence>
<comment type="similarity">
    <text evidence="2 6">Belongs to the flagella basal body rod proteins family.</text>
</comment>
<name>A0A316A483_9FIRM</name>
<keyword evidence="9" id="KW-1185">Reference proteome</keyword>
<gene>
    <name evidence="8" type="ORF">SAMN05216529_101660</name>
</gene>
<reference evidence="9" key="1">
    <citation type="submission" date="2017-07" db="EMBL/GenBank/DDBJ databases">
        <authorList>
            <person name="Varghese N."/>
            <person name="Submissions S."/>
        </authorList>
    </citation>
    <scope>NUCLEOTIDE SEQUENCE [LARGE SCALE GENOMIC DNA]</scope>
    <source>
        <strain evidence="9">NLAE-zl-C134</strain>
    </source>
</reference>
<dbReference type="PANTHER" id="PTHR30435">
    <property type="entry name" value="FLAGELLAR PROTEIN"/>
    <property type="match status" value="1"/>
</dbReference>
<dbReference type="GO" id="GO:0030694">
    <property type="term" value="C:bacterial-type flagellum basal body, rod"/>
    <property type="evidence" value="ECO:0007669"/>
    <property type="project" value="InterPro"/>
</dbReference>
<dbReference type="NCBIfam" id="TIGR01396">
    <property type="entry name" value="FlgB"/>
    <property type="match status" value="1"/>
</dbReference>
<evidence type="ECO:0000259" key="7">
    <source>
        <dbReference type="Pfam" id="PF00460"/>
    </source>
</evidence>
<dbReference type="InterPro" id="IPR006300">
    <property type="entry name" value="FlgB"/>
</dbReference>
<evidence type="ECO:0000256" key="6">
    <source>
        <dbReference type="PIRNR" id="PIRNR002889"/>
    </source>
</evidence>
<evidence type="ECO:0000256" key="3">
    <source>
        <dbReference type="ARBA" id="ARBA00014376"/>
    </source>
</evidence>
<dbReference type="PIRSF" id="PIRSF002889">
    <property type="entry name" value="Rod_FlgB"/>
    <property type="match status" value="1"/>
</dbReference>
<sequence length="131" mass="14406">MSGINGFWGNSISMVAKSLDYLWEKQGAISNNLANVDTPGYKSKYVTFEENYQSRLKAAMETGNRTQIQKAISGAQTSVQESQSESARLDGNNVNADVQLIEMSRTALQYQYGLSSVNSDIARLRTAIKGQ</sequence>
<protein>
    <recommendedName>
        <fullName evidence="3 6">Flagellar basal body rod protein FlgB</fullName>
    </recommendedName>
</protein>
<feature type="domain" description="Flagellar basal body rod protein N-terminal" evidence="7">
    <location>
        <begin position="26"/>
        <end position="42"/>
    </location>
</feature>
<evidence type="ECO:0000256" key="4">
    <source>
        <dbReference type="ARBA" id="ARBA00023143"/>
    </source>
</evidence>
<dbReference type="EMBL" id="UHJJ01000001">
    <property type="protein sequence ID" value="SUQ12763.1"/>
    <property type="molecule type" value="Genomic_DNA"/>
</dbReference>
<dbReference type="InterPro" id="IPR001444">
    <property type="entry name" value="Flag_bb_rod_N"/>
</dbReference>
<comment type="function">
    <text evidence="5 6">Structural component of flagellum, the bacterial motility apparatus. Part of the rod structure of flagellar basal body.</text>
</comment>
<keyword evidence="8" id="KW-0966">Cell projection</keyword>
<dbReference type="RefSeq" id="WP_109708758.1">
    <property type="nucleotide sequence ID" value="NZ_QGDS01000001.1"/>
</dbReference>
<evidence type="ECO:0000313" key="9">
    <source>
        <dbReference type="Proteomes" id="UP000254051"/>
    </source>
</evidence>
<proteinExistence type="inferred from homology"/>
<dbReference type="AlphaFoldDB" id="A0A316A483"/>
<organism evidence="8 9">
    <name type="scientific">Faecalicatena contorta</name>
    <dbReference type="NCBI Taxonomy" id="39482"/>
    <lineage>
        <taxon>Bacteria</taxon>
        <taxon>Bacillati</taxon>
        <taxon>Bacillota</taxon>
        <taxon>Clostridia</taxon>
        <taxon>Lachnospirales</taxon>
        <taxon>Lachnospiraceae</taxon>
        <taxon>Faecalicatena</taxon>
    </lineage>
</organism>
<dbReference type="PANTHER" id="PTHR30435:SF12">
    <property type="entry name" value="FLAGELLAR BASAL BODY ROD PROTEIN FLGB"/>
    <property type="match status" value="1"/>
</dbReference>
<evidence type="ECO:0000256" key="1">
    <source>
        <dbReference type="ARBA" id="ARBA00004117"/>
    </source>
</evidence>
<dbReference type="GO" id="GO:0071978">
    <property type="term" value="P:bacterial-type flagellum-dependent swarming motility"/>
    <property type="evidence" value="ECO:0007669"/>
    <property type="project" value="TreeGrafter"/>
</dbReference>
<accession>A0A316A483</accession>